<evidence type="ECO:0000256" key="1">
    <source>
        <dbReference type="ARBA" id="ARBA00008419"/>
    </source>
</evidence>
<dbReference type="GO" id="GO:0050661">
    <property type="term" value="F:NADP binding"/>
    <property type="evidence" value="ECO:0007669"/>
    <property type="project" value="InterPro"/>
</dbReference>
<dbReference type="InterPro" id="IPR004849">
    <property type="entry name" value="6DGDH_YqeC"/>
</dbReference>
<dbReference type="SMART" id="SM01350">
    <property type="entry name" value="6PGD"/>
    <property type="match status" value="1"/>
</dbReference>
<evidence type="ECO:0000256" key="2">
    <source>
        <dbReference type="ARBA" id="ARBA00023002"/>
    </source>
</evidence>
<dbReference type="PRINTS" id="PR00076">
    <property type="entry name" value="6PGDHDRGNASE"/>
</dbReference>
<dbReference type="GO" id="GO:0006098">
    <property type="term" value="P:pentose-phosphate shunt"/>
    <property type="evidence" value="ECO:0007669"/>
    <property type="project" value="InterPro"/>
</dbReference>
<dbReference type="SUPFAM" id="SSF51735">
    <property type="entry name" value="NAD(P)-binding Rossmann-fold domains"/>
    <property type="match status" value="1"/>
</dbReference>
<dbReference type="PANTHER" id="PTHR11811">
    <property type="entry name" value="6-PHOSPHOGLUCONATE DEHYDROGENASE"/>
    <property type="match status" value="1"/>
</dbReference>
<dbReference type="RefSeq" id="WP_036197559.1">
    <property type="nucleotide sequence ID" value="NZ_AVCY01000022.1"/>
</dbReference>
<evidence type="ECO:0000313" key="5">
    <source>
        <dbReference type="EMBL" id="KGR77928.1"/>
    </source>
</evidence>
<dbReference type="InterPro" id="IPR013328">
    <property type="entry name" value="6PGD_dom2"/>
</dbReference>
<dbReference type="AlphaFoldDB" id="A0A0A3I5H1"/>
<keyword evidence="2" id="KW-0560">Oxidoreductase</keyword>
<comment type="similarity">
    <text evidence="1">Belongs to the 6-phosphogluconate dehydrogenase family.</text>
</comment>
<dbReference type="InterPro" id="IPR036291">
    <property type="entry name" value="NAD(P)-bd_dom_sf"/>
</dbReference>
<organism evidence="5 6">
    <name type="scientific">Ureibacillus sinduriensis BLB-1 = JCM 15800</name>
    <dbReference type="NCBI Taxonomy" id="1384057"/>
    <lineage>
        <taxon>Bacteria</taxon>
        <taxon>Bacillati</taxon>
        <taxon>Bacillota</taxon>
        <taxon>Bacilli</taxon>
        <taxon>Bacillales</taxon>
        <taxon>Caryophanaceae</taxon>
        <taxon>Ureibacillus</taxon>
    </lineage>
</organism>
<dbReference type="Pfam" id="PF03446">
    <property type="entry name" value="NAD_binding_2"/>
    <property type="match status" value="1"/>
</dbReference>
<dbReference type="OrthoDB" id="9804542at2"/>
<dbReference type="Pfam" id="PF00393">
    <property type="entry name" value="6PGD"/>
    <property type="match status" value="1"/>
</dbReference>
<accession>A0A0A3I5H1</accession>
<protein>
    <submittedName>
        <fullName evidence="5">6-phosphogluconate dehydrogenase</fullName>
    </submittedName>
</protein>
<evidence type="ECO:0000259" key="4">
    <source>
        <dbReference type="SMART" id="SM01350"/>
    </source>
</evidence>
<reference evidence="5 6" key="1">
    <citation type="submission" date="2014-02" db="EMBL/GenBank/DDBJ databases">
        <title>Draft genome sequence of Lysinibacillus sinduriensis JCM 15800.</title>
        <authorList>
            <person name="Zhang F."/>
            <person name="Wang G."/>
            <person name="Zhang L."/>
        </authorList>
    </citation>
    <scope>NUCLEOTIDE SEQUENCE [LARGE SCALE GENOMIC DNA]</scope>
    <source>
        <strain evidence="5 6">JCM 15800</strain>
    </source>
</reference>
<sequence>MKIGIVGLGKMGFNLACNMLENNIKVIGYDIDIKVSNKIHETPLFNENQFEFYNDFNQFVQSLSPNDAIFLLVPHGGETEKMLGELVNVLPKDMIVIEAGNSHYKNSQYWHKKYKKKGLYLLDCGTSGGLDGARNGLCSMIGGDIEAFERIEPILRKISQENGYLYTGPAGSGHFLKMVHNGIEYGMMQAIAEGFELLHEGEFEYNYKEVATLWNNGSVIRSWLMELLIDAFDEDENLEKISGVMHASGEAKWTVETALDLNIPTPIIALSLMMRNRSTRNDTFSGKVVASLRQQFGGHAVVKTTQLEGGE</sequence>
<proteinExistence type="inferred from homology"/>
<dbReference type="InterPro" id="IPR008927">
    <property type="entry name" value="6-PGluconate_DH-like_C_sf"/>
</dbReference>
<keyword evidence="3" id="KW-0311">Gluconate utilization</keyword>
<dbReference type="Gene3D" id="3.40.50.720">
    <property type="entry name" value="NAD(P)-binding Rossmann-like Domain"/>
    <property type="match status" value="1"/>
</dbReference>
<dbReference type="GO" id="GO:0004616">
    <property type="term" value="F:phosphogluconate dehydrogenase (decarboxylating) activity"/>
    <property type="evidence" value="ECO:0007669"/>
    <property type="project" value="InterPro"/>
</dbReference>
<dbReference type="InterPro" id="IPR006114">
    <property type="entry name" value="6PGDH_C"/>
</dbReference>
<keyword evidence="6" id="KW-1185">Reference proteome</keyword>
<feature type="domain" description="6-phosphogluconate dehydrogenase C-terminal" evidence="4">
    <location>
        <begin position="173"/>
        <end position="307"/>
    </location>
</feature>
<gene>
    <name evidence="5" type="ORF">CD33_01765</name>
</gene>
<comment type="caution">
    <text evidence="5">The sequence shown here is derived from an EMBL/GenBank/DDBJ whole genome shotgun (WGS) entry which is preliminary data.</text>
</comment>
<evidence type="ECO:0000313" key="6">
    <source>
        <dbReference type="Proteomes" id="UP000030408"/>
    </source>
</evidence>
<dbReference type="eggNOG" id="COG1023">
    <property type="taxonomic scope" value="Bacteria"/>
</dbReference>
<dbReference type="NCBIfam" id="NF007161">
    <property type="entry name" value="PRK09599.1"/>
    <property type="match status" value="1"/>
</dbReference>
<name>A0A0A3I5H1_9BACL</name>
<dbReference type="Proteomes" id="UP000030408">
    <property type="component" value="Unassembled WGS sequence"/>
</dbReference>
<evidence type="ECO:0000256" key="3">
    <source>
        <dbReference type="ARBA" id="ARBA00023064"/>
    </source>
</evidence>
<dbReference type="NCBIfam" id="TIGR00872">
    <property type="entry name" value="gnd_rel"/>
    <property type="match status" value="1"/>
</dbReference>
<dbReference type="GO" id="GO:0019521">
    <property type="term" value="P:D-gluconate metabolic process"/>
    <property type="evidence" value="ECO:0007669"/>
    <property type="project" value="UniProtKB-KW"/>
</dbReference>
<dbReference type="InterPro" id="IPR006115">
    <property type="entry name" value="6PGDH_NADP-bd"/>
</dbReference>
<dbReference type="EMBL" id="JPVO01000034">
    <property type="protein sequence ID" value="KGR77928.1"/>
    <property type="molecule type" value="Genomic_DNA"/>
</dbReference>
<dbReference type="STRING" id="1384057.CD33_01765"/>
<dbReference type="SUPFAM" id="SSF48179">
    <property type="entry name" value="6-phosphogluconate dehydrogenase C-terminal domain-like"/>
    <property type="match status" value="1"/>
</dbReference>
<dbReference type="InterPro" id="IPR006183">
    <property type="entry name" value="Pgluconate_DH"/>
</dbReference>
<dbReference type="Gene3D" id="1.10.1040.10">
    <property type="entry name" value="N-(1-d-carboxylethyl)-l-norvaline Dehydrogenase, domain 2"/>
    <property type="match status" value="1"/>
</dbReference>